<dbReference type="EMBL" id="KR131711">
    <property type="protein sequence ID" value="AKC57626.1"/>
    <property type="molecule type" value="Genomic_DNA"/>
</dbReference>
<name>A0A0E3U274_9CAUD</name>
<evidence type="ECO:0000313" key="1">
    <source>
        <dbReference type="EMBL" id="AKC57626.1"/>
    </source>
</evidence>
<sequence length="61" mass="7165">MEELTYNAKEVMAMLKCSQATAYRTINEINKRYCKKNKLDEKALVSGKISKKLFHEYYPSN</sequence>
<gene>
    <name evidence="1" type="ORF">HMPREF1994_00067</name>
</gene>
<proteinExistence type="predicted"/>
<reference evidence="1" key="1">
    <citation type="submission" date="2015-04" db="EMBL/GenBank/DDBJ databases">
        <title>The Genome Sequence of Fusobacterium phage Funu2.</title>
        <authorList>
            <consortium name="The Broad Institute Genomics Platform"/>
            <person name="Earl A."/>
            <person name="Allen-Vercoe E."/>
            <person name="Daigneault M."/>
            <person name="Young S."/>
            <person name="Zeng Q."/>
            <person name="Gargeya S."/>
            <person name="Fitzgerald M."/>
            <person name="Abouelleil A."/>
            <person name="Alvarado L."/>
            <person name="Chapman S."/>
            <person name="Gainer-Dewar J."/>
            <person name="Goldberg J."/>
            <person name="Griggs A."/>
            <person name="Gujja S."/>
            <person name="Hansen M."/>
            <person name="Howarth C."/>
            <person name="Imamovic A."/>
            <person name="Ireland A."/>
            <person name="Larimer J."/>
            <person name="McCowan C."/>
            <person name="Murphy C."/>
            <person name="Pearson M."/>
            <person name="Poon T."/>
            <person name="Priest M."/>
            <person name="Roberts A."/>
            <person name="Saif S."/>
            <person name="Shea T."/>
            <person name="Sykes S."/>
            <person name="Wortman J."/>
            <person name="Nusbaum C."/>
            <person name="Birren B."/>
        </authorList>
    </citation>
    <scope>NUCLEOTIDE SEQUENCE</scope>
</reference>
<protein>
    <submittedName>
        <fullName evidence="1">Uncharacterized protein</fullName>
    </submittedName>
</protein>
<organism evidence="1">
    <name type="scientific">Fusobacterium phage Funu2</name>
    <dbReference type="NCBI Taxonomy" id="1640978"/>
    <lineage>
        <taxon>Viruses</taxon>
        <taxon>Duplodnaviria</taxon>
        <taxon>Heunggongvirae</taxon>
        <taxon>Uroviricota</taxon>
        <taxon>Caudoviricetes</taxon>
    </lineage>
</organism>
<accession>A0A0E3U274</accession>